<dbReference type="Proteomes" id="UP001190700">
    <property type="component" value="Unassembled WGS sequence"/>
</dbReference>
<evidence type="ECO:0000256" key="10">
    <source>
        <dbReference type="ARBA" id="ARBA00023065"/>
    </source>
</evidence>
<dbReference type="InterPro" id="IPR005821">
    <property type="entry name" value="Ion_trans_dom"/>
</dbReference>
<evidence type="ECO:0000256" key="14">
    <source>
        <dbReference type="SAM" id="MobiDB-lite"/>
    </source>
</evidence>
<comment type="caution">
    <text evidence="17">The sequence shown here is derived from an EMBL/GenBank/DDBJ whole genome shotgun (WGS) entry which is preliminary data.</text>
</comment>
<dbReference type="EMBL" id="LGRX02017716">
    <property type="protein sequence ID" value="KAK3260446.1"/>
    <property type="molecule type" value="Genomic_DNA"/>
</dbReference>
<feature type="region of interest" description="Disordered" evidence="14">
    <location>
        <begin position="373"/>
        <end position="396"/>
    </location>
</feature>
<evidence type="ECO:0000256" key="11">
    <source>
        <dbReference type="ARBA" id="ARBA00023136"/>
    </source>
</evidence>
<keyword evidence="9 15" id="KW-1133">Transmembrane helix</keyword>
<dbReference type="SUPFAM" id="SSF81324">
    <property type="entry name" value="Voltage-gated potassium channels"/>
    <property type="match status" value="1"/>
</dbReference>
<evidence type="ECO:0000256" key="8">
    <source>
        <dbReference type="ARBA" id="ARBA00022882"/>
    </source>
</evidence>
<dbReference type="Gene3D" id="1.10.287.70">
    <property type="match status" value="1"/>
</dbReference>
<protein>
    <recommendedName>
        <fullName evidence="16">EF-hand domain-containing protein</fullName>
    </recommendedName>
</protein>
<feature type="domain" description="EF-hand" evidence="16">
    <location>
        <begin position="200"/>
        <end position="235"/>
    </location>
</feature>
<evidence type="ECO:0000256" key="7">
    <source>
        <dbReference type="ARBA" id="ARBA00022837"/>
    </source>
</evidence>
<keyword evidence="18" id="KW-1185">Reference proteome</keyword>
<feature type="transmembrane region" description="Helical" evidence="15">
    <location>
        <begin position="63"/>
        <end position="88"/>
    </location>
</feature>
<keyword evidence="6 15" id="KW-0812">Transmembrane</keyword>
<keyword evidence="7" id="KW-0106">Calcium</keyword>
<dbReference type="PROSITE" id="PS50222">
    <property type="entry name" value="EF_HAND_2"/>
    <property type="match status" value="1"/>
</dbReference>
<dbReference type="InterPro" id="IPR002048">
    <property type="entry name" value="EF_hand_dom"/>
</dbReference>
<proteinExistence type="predicted"/>
<evidence type="ECO:0000256" key="4">
    <source>
        <dbReference type="ARBA" id="ARBA00022568"/>
    </source>
</evidence>
<evidence type="ECO:0000256" key="9">
    <source>
        <dbReference type="ARBA" id="ARBA00022989"/>
    </source>
</evidence>
<evidence type="ECO:0000256" key="15">
    <source>
        <dbReference type="SAM" id="Phobius"/>
    </source>
</evidence>
<evidence type="ECO:0000256" key="1">
    <source>
        <dbReference type="ARBA" id="ARBA00004141"/>
    </source>
</evidence>
<dbReference type="InterPro" id="IPR027359">
    <property type="entry name" value="Volt_channel_dom_sf"/>
</dbReference>
<gene>
    <name evidence="17" type="ORF">CYMTET_30594</name>
</gene>
<dbReference type="Pfam" id="PF00520">
    <property type="entry name" value="Ion_trans"/>
    <property type="match status" value="1"/>
</dbReference>
<keyword evidence="11 15" id="KW-0472">Membrane</keyword>
<keyword evidence="13" id="KW-0407">Ion channel</keyword>
<organism evidence="17 18">
    <name type="scientific">Cymbomonas tetramitiformis</name>
    <dbReference type="NCBI Taxonomy" id="36881"/>
    <lineage>
        <taxon>Eukaryota</taxon>
        <taxon>Viridiplantae</taxon>
        <taxon>Chlorophyta</taxon>
        <taxon>Pyramimonadophyceae</taxon>
        <taxon>Pyramimonadales</taxon>
        <taxon>Pyramimonadaceae</taxon>
        <taxon>Cymbomonas</taxon>
    </lineage>
</organism>
<dbReference type="Gene3D" id="1.20.120.350">
    <property type="entry name" value="Voltage-gated potassium channels. Chain C"/>
    <property type="match status" value="1"/>
</dbReference>
<evidence type="ECO:0000313" key="17">
    <source>
        <dbReference type="EMBL" id="KAK3260446.1"/>
    </source>
</evidence>
<reference evidence="17 18" key="1">
    <citation type="journal article" date="2015" name="Genome Biol. Evol.">
        <title>Comparative Genomics of a Bacterivorous Green Alga Reveals Evolutionary Causalities and Consequences of Phago-Mixotrophic Mode of Nutrition.</title>
        <authorList>
            <person name="Burns J.A."/>
            <person name="Paasch A."/>
            <person name="Narechania A."/>
            <person name="Kim E."/>
        </authorList>
    </citation>
    <scope>NUCLEOTIDE SEQUENCE [LARGE SCALE GENOMIC DNA]</scope>
    <source>
        <strain evidence="17 18">PLY_AMNH</strain>
    </source>
</reference>
<evidence type="ECO:0000256" key="3">
    <source>
        <dbReference type="ARBA" id="ARBA00022553"/>
    </source>
</evidence>
<dbReference type="GO" id="GO:0005891">
    <property type="term" value="C:voltage-gated calcium channel complex"/>
    <property type="evidence" value="ECO:0007669"/>
    <property type="project" value="TreeGrafter"/>
</dbReference>
<dbReference type="PANTHER" id="PTHR45628:SF7">
    <property type="entry name" value="VOLTAGE-DEPENDENT CALCIUM CHANNEL TYPE A SUBUNIT ALPHA-1"/>
    <property type="match status" value="1"/>
</dbReference>
<evidence type="ECO:0000313" key="18">
    <source>
        <dbReference type="Proteomes" id="UP001190700"/>
    </source>
</evidence>
<dbReference type="AlphaFoldDB" id="A0AAE0KTS2"/>
<keyword evidence="8" id="KW-0851">Voltage-gated channel</keyword>
<evidence type="ECO:0000256" key="5">
    <source>
        <dbReference type="ARBA" id="ARBA00022673"/>
    </source>
</evidence>
<evidence type="ECO:0000256" key="12">
    <source>
        <dbReference type="ARBA" id="ARBA00023180"/>
    </source>
</evidence>
<dbReference type="PANTHER" id="PTHR45628">
    <property type="entry name" value="VOLTAGE-DEPENDENT CALCIUM CHANNEL TYPE A SUBUNIT ALPHA-1"/>
    <property type="match status" value="1"/>
</dbReference>
<dbReference type="GO" id="GO:0005509">
    <property type="term" value="F:calcium ion binding"/>
    <property type="evidence" value="ECO:0007669"/>
    <property type="project" value="InterPro"/>
</dbReference>
<feature type="transmembrane region" description="Helical" evidence="15">
    <location>
        <begin position="161"/>
        <end position="183"/>
    </location>
</feature>
<accession>A0AAE0KTS2</accession>
<evidence type="ECO:0000256" key="2">
    <source>
        <dbReference type="ARBA" id="ARBA00022448"/>
    </source>
</evidence>
<evidence type="ECO:0000256" key="6">
    <source>
        <dbReference type="ARBA" id="ARBA00022692"/>
    </source>
</evidence>
<dbReference type="InterPro" id="IPR050599">
    <property type="entry name" value="VDCC_alpha-1_subunit"/>
</dbReference>
<dbReference type="Gene3D" id="1.10.238.10">
    <property type="entry name" value="EF-hand"/>
    <property type="match status" value="1"/>
</dbReference>
<sequence>MGAREYWSTSWNRLDAVIVITSVAGVFVDDTNFGMARIFRVLRITRILRLIQSMKPLRLMIDTLMKALPTVMNVGGMTVLYFFVFAVLGVSQFGKVNQHQVCLDEHANFSNFGYAMVTLVRMVTGEAWNCIMYDAMVQEPDCDDENNPNNDYGCGSLWAPLYFFAFIIGGNFIMINLFLAIVLENYNNARKKDAEEITARDILVFQELWNKYDRGGTGLLHTNKFEDFVRRVDPPLGLPRNSFGHIKRSDLYKLNVPLIGEYVHYHDVLQALSCQAYNVNFEELNEKVQRNVMKQLRGHRKKSVVKLQERQDDDENDPCSEVVPAAEGQFRIPSVQTLGELVWGQPVQARAPDQARDSSPPKPKQIVPVVEEGAKEEANGAARESGINQEPEPESYTSDHVIATSFLQHSVREFLFRKRLVKYIQLQMLQDELDASQELSKTLLDILRQKQLKMDEETDENSDVKSQMLRSLSREVQAGGLAPVQATDVPSIVPDPVLYVASLRNMHSM</sequence>
<feature type="region of interest" description="Disordered" evidence="14">
    <location>
        <begin position="348"/>
        <end position="367"/>
    </location>
</feature>
<comment type="subcellular location">
    <subcellularLocation>
        <location evidence="1">Membrane</location>
        <topology evidence="1">Multi-pass membrane protein</topology>
    </subcellularLocation>
</comment>
<dbReference type="GO" id="GO:0008331">
    <property type="term" value="F:high voltage-gated calcium channel activity"/>
    <property type="evidence" value="ECO:0007669"/>
    <property type="project" value="TreeGrafter"/>
</dbReference>
<keyword evidence="2" id="KW-0813">Transport</keyword>
<evidence type="ECO:0000259" key="16">
    <source>
        <dbReference type="PROSITE" id="PS50222"/>
    </source>
</evidence>
<keyword evidence="5" id="KW-0107">Calcium channel</keyword>
<dbReference type="GO" id="GO:0098703">
    <property type="term" value="P:calcium ion import across plasma membrane"/>
    <property type="evidence" value="ECO:0007669"/>
    <property type="project" value="TreeGrafter"/>
</dbReference>
<keyword evidence="3" id="KW-0597">Phosphoprotein</keyword>
<keyword evidence="10" id="KW-0406">Ion transport</keyword>
<evidence type="ECO:0000256" key="13">
    <source>
        <dbReference type="ARBA" id="ARBA00023303"/>
    </source>
</evidence>
<name>A0AAE0KTS2_9CHLO</name>
<keyword evidence="12" id="KW-0325">Glycoprotein</keyword>
<keyword evidence="4" id="KW-0109">Calcium transport</keyword>